<dbReference type="PANTHER" id="PTHR45772">
    <property type="entry name" value="CONSERVED COMPONENT OF ABC TRANSPORTER FOR NATURAL AMINO ACIDS-RELATED"/>
    <property type="match status" value="1"/>
</dbReference>
<dbReference type="SMART" id="SM00382">
    <property type="entry name" value="AAA"/>
    <property type="match status" value="1"/>
</dbReference>
<feature type="domain" description="ABC transporter" evidence="6">
    <location>
        <begin position="32"/>
        <end position="273"/>
    </location>
</feature>
<dbReference type="SUPFAM" id="SSF52540">
    <property type="entry name" value="P-loop containing nucleoside triphosphate hydrolases"/>
    <property type="match status" value="1"/>
</dbReference>
<evidence type="ECO:0000256" key="2">
    <source>
        <dbReference type="ARBA" id="ARBA00022475"/>
    </source>
</evidence>
<keyword evidence="1" id="KW-0813">Transport</keyword>
<dbReference type="Pfam" id="PF00005">
    <property type="entry name" value="ABC_tran"/>
    <property type="match status" value="1"/>
</dbReference>
<evidence type="ECO:0000256" key="3">
    <source>
        <dbReference type="ARBA" id="ARBA00022741"/>
    </source>
</evidence>
<keyword evidence="2" id="KW-1003">Cell membrane</keyword>
<keyword evidence="8" id="KW-1185">Reference proteome</keyword>
<organism evidence="7 8">
    <name type="scientific">Simplicispira hankyongi</name>
    <dbReference type="NCBI Taxonomy" id="2315688"/>
    <lineage>
        <taxon>Bacteria</taxon>
        <taxon>Pseudomonadati</taxon>
        <taxon>Pseudomonadota</taxon>
        <taxon>Betaproteobacteria</taxon>
        <taxon>Burkholderiales</taxon>
        <taxon>Comamonadaceae</taxon>
        <taxon>Simplicispira</taxon>
    </lineage>
</organism>
<name>A0A398C7P2_9BURK</name>
<dbReference type="GO" id="GO:0016887">
    <property type="term" value="F:ATP hydrolysis activity"/>
    <property type="evidence" value="ECO:0007669"/>
    <property type="project" value="InterPro"/>
</dbReference>
<evidence type="ECO:0000256" key="1">
    <source>
        <dbReference type="ARBA" id="ARBA00022448"/>
    </source>
</evidence>
<comment type="caution">
    <text evidence="7">The sequence shown here is derived from an EMBL/GenBank/DDBJ whole genome shotgun (WGS) entry which is preliminary data.</text>
</comment>
<evidence type="ECO:0000259" key="6">
    <source>
        <dbReference type="PROSITE" id="PS50893"/>
    </source>
</evidence>
<sequence length="283" mass="30697">MDTAPNHTNHVNVTPGGSGAAQAAHGQANYALELKDLRKRFGKTEIIRGVNLAVRAGERVAIIGPNGAGKSTLFNLISGRFEPTSGEVLLNGHRINGKRPFEINRLGLSRSFQITNIFPKLSVFENLRCGVLWSLGYKYTFLKFLANLHDANARADALMKMIRLDTKRDVLAVNLTYAEQRALEIGITIAGGANVILLDEPTAGMNKSETERFIELIKEVTVGKTLLTVEHDMGVVFGLADRIAVVVYGEVLAFDTPDAVRANARVQEAYLGSSVADAQAEGH</sequence>
<dbReference type="PROSITE" id="PS50893">
    <property type="entry name" value="ABC_TRANSPORTER_2"/>
    <property type="match status" value="1"/>
</dbReference>
<dbReference type="PANTHER" id="PTHR45772:SF3">
    <property type="entry name" value="ABC TRANSPORTER ATP-BINDING PROTEIN"/>
    <property type="match status" value="1"/>
</dbReference>
<dbReference type="Proteomes" id="UP000266302">
    <property type="component" value="Unassembled WGS sequence"/>
</dbReference>
<evidence type="ECO:0000256" key="4">
    <source>
        <dbReference type="ARBA" id="ARBA00022840"/>
    </source>
</evidence>
<feature type="compositionally biased region" description="Polar residues" evidence="5">
    <location>
        <begin position="1"/>
        <end position="12"/>
    </location>
</feature>
<protein>
    <submittedName>
        <fullName evidence="7">ABC transporter ATP-binding protein</fullName>
    </submittedName>
</protein>
<keyword evidence="4 7" id="KW-0067">ATP-binding</keyword>
<keyword evidence="2" id="KW-0472">Membrane</keyword>
<evidence type="ECO:0000313" key="8">
    <source>
        <dbReference type="Proteomes" id="UP000266302"/>
    </source>
</evidence>
<feature type="region of interest" description="Disordered" evidence="5">
    <location>
        <begin position="1"/>
        <end position="22"/>
    </location>
</feature>
<dbReference type="InterPro" id="IPR027417">
    <property type="entry name" value="P-loop_NTPase"/>
</dbReference>
<evidence type="ECO:0000256" key="5">
    <source>
        <dbReference type="SAM" id="MobiDB-lite"/>
    </source>
</evidence>
<gene>
    <name evidence="7" type="ORF">D3F03_01300</name>
</gene>
<accession>A0A398C7P2</accession>
<keyword evidence="3" id="KW-0547">Nucleotide-binding</keyword>
<dbReference type="CDD" id="cd03219">
    <property type="entry name" value="ABC_Mj1267_LivG_branched"/>
    <property type="match status" value="1"/>
</dbReference>
<dbReference type="Gene3D" id="3.40.50.300">
    <property type="entry name" value="P-loop containing nucleotide triphosphate hydrolases"/>
    <property type="match status" value="1"/>
</dbReference>
<dbReference type="GO" id="GO:0005524">
    <property type="term" value="F:ATP binding"/>
    <property type="evidence" value="ECO:0007669"/>
    <property type="project" value="UniProtKB-KW"/>
</dbReference>
<dbReference type="InterPro" id="IPR032823">
    <property type="entry name" value="BCA_ABC_TP_C"/>
</dbReference>
<dbReference type="InterPro" id="IPR051120">
    <property type="entry name" value="ABC_AA/LPS_Transport"/>
</dbReference>
<proteinExistence type="predicted"/>
<evidence type="ECO:0000313" key="7">
    <source>
        <dbReference type="EMBL" id="RID99115.1"/>
    </source>
</evidence>
<dbReference type="Pfam" id="PF12399">
    <property type="entry name" value="BCA_ABC_TP_C"/>
    <property type="match status" value="1"/>
</dbReference>
<reference evidence="7 8" key="1">
    <citation type="submission" date="2018-09" db="EMBL/GenBank/DDBJ databases">
        <title>Draft genome of Simplicispira sp. NY-02.</title>
        <authorList>
            <person name="Im W.T."/>
        </authorList>
    </citation>
    <scope>NUCLEOTIDE SEQUENCE [LARGE SCALE GENOMIC DNA]</scope>
    <source>
        <strain evidence="7 8">NY-02</strain>
    </source>
</reference>
<dbReference type="GO" id="GO:0005886">
    <property type="term" value="C:plasma membrane"/>
    <property type="evidence" value="ECO:0007669"/>
    <property type="project" value="TreeGrafter"/>
</dbReference>
<dbReference type="OrthoDB" id="9781337at2"/>
<dbReference type="InterPro" id="IPR003439">
    <property type="entry name" value="ABC_transporter-like_ATP-bd"/>
</dbReference>
<dbReference type="InterPro" id="IPR003593">
    <property type="entry name" value="AAA+_ATPase"/>
</dbReference>
<dbReference type="EMBL" id="QXJC01000001">
    <property type="protein sequence ID" value="RID99115.1"/>
    <property type="molecule type" value="Genomic_DNA"/>
</dbReference>
<dbReference type="AlphaFoldDB" id="A0A398C7P2"/>